<comment type="caution">
    <text evidence="1">The sequence shown here is derived from an EMBL/GenBank/DDBJ whole genome shotgun (WGS) entry which is preliminary data.</text>
</comment>
<evidence type="ECO:0008006" key="3">
    <source>
        <dbReference type="Google" id="ProtNLM"/>
    </source>
</evidence>
<accession>A0A1G2CQI7</accession>
<gene>
    <name evidence="1" type="ORF">A3G64_02870</name>
</gene>
<reference evidence="1 2" key="1">
    <citation type="journal article" date="2016" name="Nat. Commun.">
        <title>Thousands of microbial genomes shed light on interconnected biogeochemical processes in an aquifer system.</title>
        <authorList>
            <person name="Anantharaman K."/>
            <person name="Brown C.T."/>
            <person name="Hug L.A."/>
            <person name="Sharon I."/>
            <person name="Castelle C.J."/>
            <person name="Probst A.J."/>
            <person name="Thomas B.C."/>
            <person name="Singh A."/>
            <person name="Wilkins M.J."/>
            <person name="Karaoz U."/>
            <person name="Brodie E.L."/>
            <person name="Williams K.H."/>
            <person name="Hubbard S.S."/>
            <person name="Banfield J.F."/>
        </authorList>
    </citation>
    <scope>NUCLEOTIDE SEQUENCE [LARGE SCALE GENOMIC DNA]</scope>
</reference>
<protein>
    <recommendedName>
        <fullName evidence="3">CDP-alcohol phosphatidyltransferase</fullName>
    </recommendedName>
</protein>
<evidence type="ECO:0000313" key="2">
    <source>
        <dbReference type="Proteomes" id="UP000179281"/>
    </source>
</evidence>
<organism evidence="1 2">
    <name type="scientific">Candidatus Liptonbacteria bacterium RIFCSPLOWO2_12_FULL_60_15</name>
    <dbReference type="NCBI Taxonomy" id="1798653"/>
    <lineage>
        <taxon>Bacteria</taxon>
        <taxon>Candidatus Liptoniibacteriota</taxon>
    </lineage>
</organism>
<dbReference type="Proteomes" id="UP000179281">
    <property type="component" value="Unassembled WGS sequence"/>
</dbReference>
<name>A0A1G2CQI7_9BACT</name>
<dbReference type="AlphaFoldDB" id="A0A1G2CQI7"/>
<dbReference type="EMBL" id="MHLD01000003">
    <property type="protein sequence ID" value="OGZ02911.1"/>
    <property type="molecule type" value="Genomic_DNA"/>
</dbReference>
<sequence>MIAPGLVFLVRLLVPLTILRWPFWGVVLSIAADAADVVIFSAFGWGVLEGRGMYHELDKVFDIYYLALAAYAAFKWHDALPRRTALALFAWRLAGEVVFELTRTRQVLFFAPNIFENFYLLWAGTLQFLPEVRMTRKRLAVYLLVATVPKIVQEYIMHYLEFPTWVFIKHNLFRWPG</sequence>
<evidence type="ECO:0000313" key="1">
    <source>
        <dbReference type="EMBL" id="OGZ02911.1"/>
    </source>
</evidence>
<proteinExistence type="predicted"/>